<feature type="region of interest" description="Disordered" evidence="1">
    <location>
        <begin position="69"/>
        <end position="89"/>
    </location>
</feature>
<dbReference type="Proteomes" id="UP000299102">
    <property type="component" value="Unassembled WGS sequence"/>
</dbReference>
<accession>A0A4C1SIA2</accession>
<gene>
    <name evidence="2" type="ORF">EVAR_2205_1</name>
</gene>
<evidence type="ECO:0000256" key="1">
    <source>
        <dbReference type="SAM" id="MobiDB-lite"/>
    </source>
</evidence>
<organism evidence="2 3">
    <name type="scientific">Eumeta variegata</name>
    <name type="common">Bagworm moth</name>
    <name type="synonym">Eumeta japonica</name>
    <dbReference type="NCBI Taxonomy" id="151549"/>
    <lineage>
        <taxon>Eukaryota</taxon>
        <taxon>Metazoa</taxon>
        <taxon>Ecdysozoa</taxon>
        <taxon>Arthropoda</taxon>
        <taxon>Hexapoda</taxon>
        <taxon>Insecta</taxon>
        <taxon>Pterygota</taxon>
        <taxon>Neoptera</taxon>
        <taxon>Endopterygota</taxon>
        <taxon>Lepidoptera</taxon>
        <taxon>Glossata</taxon>
        <taxon>Ditrysia</taxon>
        <taxon>Tineoidea</taxon>
        <taxon>Psychidae</taxon>
        <taxon>Oiketicinae</taxon>
        <taxon>Eumeta</taxon>
    </lineage>
</organism>
<comment type="caution">
    <text evidence="2">The sequence shown here is derived from an EMBL/GenBank/DDBJ whole genome shotgun (WGS) entry which is preliminary data.</text>
</comment>
<evidence type="ECO:0000313" key="3">
    <source>
        <dbReference type="Proteomes" id="UP000299102"/>
    </source>
</evidence>
<dbReference type="AlphaFoldDB" id="A0A4C1SIA2"/>
<dbReference type="OrthoDB" id="412981at2759"/>
<reference evidence="2 3" key="1">
    <citation type="journal article" date="2019" name="Commun. Biol.">
        <title>The bagworm genome reveals a unique fibroin gene that provides high tensile strength.</title>
        <authorList>
            <person name="Kono N."/>
            <person name="Nakamura H."/>
            <person name="Ohtoshi R."/>
            <person name="Tomita M."/>
            <person name="Numata K."/>
            <person name="Arakawa K."/>
        </authorList>
    </citation>
    <scope>NUCLEOTIDE SEQUENCE [LARGE SCALE GENOMIC DNA]</scope>
</reference>
<protein>
    <submittedName>
        <fullName evidence="2">Uncharacterized protein</fullName>
    </submittedName>
</protein>
<proteinExistence type="predicted"/>
<keyword evidence="3" id="KW-1185">Reference proteome</keyword>
<dbReference type="EMBL" id="BGZK01000007">
    <property type="protein sequence ID" value="GBP00860.1"/>
    <property type="molecule type" value="Genomic_DNA"/>
</dbReference>
<name>A0A4C1SIA2_EUMVA</name>
<evidence type="ECO:0000313" key="2">
    <source>
        <dbReference type="EMBL" id="GBP00860.1"/>
    </source>
</evidence>
<sequence>MSQRKRIQSQQNIVLRMILGVGWYNLNDVIACDRHIEIVGEFIQHRARWMYDLADQGPHEFLRNIAPMHERSPSGRPLPGELIKSLSPT</sequence>